<keyword evidence="17" id="KW-0251">Elongation factor</keyword>
<keyword evidence="4 11" id="KW-0863">Zinc-finger</keyword>
<dbReference type="InterPro" id="IPR035100">
    <property type="entry name" value="TF_IIS-typ"/>
</dbReference>
<dbReference type="Gene3D" id="1.10.472.30">
    <property type="entry name" value="Transcription elongation factor S-II, central domain"/>
    <property type="match status" value="1"/>
</dbReference>
<evidence type="ECO:0000256" key="5">
    <source>
        <dbReference type="ARBA" id="ARBA00022833"/>
    </source>
</evidence>
<dbReference type="Gene3D" id="2.20.25.10">
    <property type="match status" value="1"/>
</dbReference>
<dbReference type="SUPFAM" id="SSF47676">
    <property type="entry name" value="Conserved domain common to transcription factors TFIIS, elongin A, CRSP70"/>
    <property type="match status" value="1"/>
</dbReference>
<dbReference type="GO" id="GO:0001139">
    <property type="term" value="F:RNA polymerase II complex recruiting activity"/>
    <property type="evidence" value="ECO:0007669"/>
    <property type="project" value="TreeGrafter"/>
</dbReference>
<dbReference type="FunFam" id="1.20.930.10:FF:000007">
    <property type="entry name" value="Transcription elongation factor S-II"/>
    <property type="match status" value="1"/>
</dbReference>
<dbReference type="InterPro" id="IPR017923">
    <property type="entry name" value="TFIIS_N"/>
</dbReference>
<dbReference type="PROSITE" id="PS00466">
    <property type="entry name" value="ZF_TFIIS_1"/>
    <property type="match status" value="1"/>
</dbReference>
<keyword evidence="8" id="KW-0804">Transcription</keyword>
<feature type="domain" description="TFIIS central" evidence="16">
    <location>
        <begin position="214"/>
        <end position="329"/>
    </location>
</feature>
<dbReference type="OrthoDB" id="44867at2759"/>
<dbReference type="PANTHER" id="PTHR11477:SF0">
    <property type="entry name" value="IP08861P-RELATED"/>
    <property type="match status" value="1"/>
</dbReference>
<comment type="similarity">
    <text evidence="2">Belongs to the TFS-II family.</text>
</comment>
<evidence type="ECO:0000259" key="15">
    <source>
        <dbReference type="PROSITE" id="PS51319"/>
    </source>
</evidence>
<evidence type="ECO:0000256" key="2">
    <source>
        <dbReference type="ARBA" id="ARBA00009647"/>
    </source>
</evidence>
<dbReference type="Proteomes" id="UP000007802">
    <property type="component" value="Unassembled WGS sequence"/>
</dbReference>
<dbReference type="InterPro" id="IPR035441">
    <property type="entry name" value="TFIIS/LEDGF_dom_sf"/>
</dbReference>
<dbReference type="GO" id="GO:0000977">
    <property type="term" value="F:RNA polymerase II transcription regulatory region sequence-specific DNA binding"/>
    <property type="evidence" value="ECO:0007669"/>
    <property type="project" value="TreeGrafter"/>
</dbReference>
<evidence type="ECO:0000256" key="1">
    <source>
        <dbReference type="ARBA" id="ARBA00004123"/>
    </source>
</evidence>
<dbReference type="PROSITE" id="PS51133">
    <property type="entry name" value="ZF_TFIIS_2"/>
    <property type="match status" value="1"/>
</dbReference>
<dbReference type="GO" id="GO:0006368">
    <property type="term" value="P:transcription elongation by RNA polymerase II"/>
    <property type="evidence" value="ECO:0007669"/>
    <property type="project" value="TreeGrafter"/>
</dbReference>
<evidence type="ECO:0000256" key="10">
    <source>
        <dbReference type="ARBA" id="ARBA00025408"/>
    </source>
</evidence>
<dbReference type="GO" id="GO:0006362">
    <property type="term" value="P:transcription elongation by RNA polymerase I"/>
    <property type="evidence" value="ECO:0007669"/>
    <property type="project" value="TreeGrafter"/>
</dbReference>
<feature type="region of interest" description="Disordered" evidence="13">
    <location>
        <begin position="151"/>
        <end position="187"/>
    </location>
</feature>
<proteinExistence type="inferred from homology"/>
<dbReference type="GO" id="GO:0031564">
    <property type="term" value="P:transcription antitermination"/>
    <property type="evidence" value="ECO:0007669"/>
    <property type="project" value="TreeGrafter"/>
</dbReference>
<protein>
    <submittedName>
        <fullName evidence="17">Transcription elongation factor S-II</fullName>
    </submittedName>
</protein>
<dbReference type="AlphaFoldDB" id="F2T5D7"/>
<dbReference type="CDD" id="cd13749">
    <property type="entry name" value="Zn-ribbon_TFIIS"/>
    <property type="match status" value="1"/>
</dbReference>
<dbReference type="Pfam" id="PF08711">
    <property type="entry name" value="Med26"/>
    <property type="match status" value="1"/>
</dbReference>
<feature type="domain" description="TFIIS-type" evidence="14">
    <location>
        <begin position="332"/>
        <end position="372"/>
    </location>
</feature>
<keyword evidence="6" id="KW-0805">Transcription regulation</keyword>
<dbReference type="GO" id="GO:0008270">
    <property type="term" value="F:zinc ion binding"/>
    <property type="evidence" value="ECO:0007669"/>
    <property type="project" value="UniProtKB-KW"/>
</dbReference>
<dbReference type="InterPro" id="IPR036575">
    <property type="entry name" value="TFIIS_cen_dom_sf"/>
</dbReference>
<dbReference type="PANTHER" id="PTHR11477">
    <property type="entry name" value="TRANSCRIPTION FACTOR S-II ZINC FINGER DOMAIN-CONTAINING PROTEIN"/>
    <property type="match status" value="1"/>
</dbReference>
<evidence type="ECO:0000313" key="17">
    <source>
        <dbReference type="EMBL" id="EGE78362.1"/>
    </source>
</evidence>
<dbReference type="PIRSF" id="PIRSF006704">
    <property type="entry name" value="TF_IIS"/>
    <property type="match status" value="1"/>
</dbReference>
<feature type="region of interest" description="Disordered" evidence="13">
    <location>
        <begin position="1"/>
        <end position="22"/>
    </location>
</feature>
<dbReference type="GO" id="GO:0003746">
    <property type="term" value="F:translation elongation factor activity"/>
    <property type="evidence" value="ECO:0007669"/>
    <property type="project" value="UniProtKB-KW"/>
</dbReference>
<evidence type="ECO:0000259" key="16">
    <source>
        <dbReference type="PROSITE" id="PS51321"/>
    </source>
</evidence>
<dbReference type="CDD" id="cd00183">
    <property type="entry name" value="TFIIS_I"/>
    <property type="match status" value="1"/>
</dbReference>
<dbReference type="PROSITE" id="PS51319">
    <property type="entry name" value="TFIIS_N"/>
    <property type="match status" value="1"/>
</dbReference>
<dbReference type="SMART" id="SM00510">
    <property type="entry name" value="TFS2M"/>
    <property type="match status" value="1"/>
</dbReference>
<comment type="subcellular location">
    <subcellularLocation>
        <location evidence="1 12">Nucleus</location>
    </subcellularLocation>
</comment>
<feature type="compositionally biased region" description="Polar residues" evidence="13">
    <location>
        <begin position="8"/>
        <end position="22"/>
    </location>
</feature>
<evidence type="ECO:0000256" key="7">
    <source>
        <dbReference type="ARBA" id="ARBA00023125"/>
    </source>
</evidence>
<keyword evidence="5" id="KW-0862">Zinc</keyword>
<dbReference type="GO" id="GO:0005634">
    <property type="term" value="C:nucleus"/>
    <property type="evidence" value="ECO:0007669"/>
    <property type="project" value="UniProtKB-SubCell"/>
</dbReference>
<dbReference type="Gene3D" id="1.20.930.10">
    <property type="entry name" value="Conserved domain common to transcription factors TFIIS, elongin A, CRSP70"/>
    <property type="match status" value="1"/>
</dbReference>
<comment type="function">
    <text evidence="10">Necessary for efficient RNA polymerase II transcription elongation past template-encoded arresting sites. The arresting sites in DNA have the property of trapping a certain fraction of elongating RNA polymerases that pass through, resulting in locked ternary complexes. Cleavage of the nascent transcript by S-II allows the resumption of elongation from the new 3'-terminus.</text>
</comment>
<dbReference type="InterPro" id="IPR001222">
    <property type="entry name" value="Znf_TFIIS"/>
</dbReference>
<keyword evidence="7" id="KW-0238">DNA-binding</keyword>
<evidence type="ECO:0000256" key="8">
    <source>
        <dbReference type="ARBA" id="ARBA00023163"/>
    </source>
</evidence>
<keyword evidence="3" id="KW-0479">Metal-binding</keyword>
<keyword evidence="17" id="KW-0648">Protein biosynthesis</keyword>
<accession>F2T5D7</accession>
<feature type="domain" description="TFIIS N-terminal" evidence="15">
    <location>
        <begin position="75"/>
        <end position="152"/>
    </location>
</feature>
<sequence length="373" mass="41904">MDSDIRSNFRNNNSYRPPSTCLTSPLRRLYRRNLIRSRTNTPLETPTDPSYPIFERIPLITPLLYSSSDNMDVKEIEFKSKALTKAATSGETSATLISLLRELQKGVRPTEDLLRSTKIGIIVNKLKQHKSPDVARLSSEIVSKWRSEVNKQKAAAGGSPAASRRSSDSPKQIPNGIAPPAPTASDKLAKFTVPPDKRSWKADQLTITHTQNKSRDSCIGLIYDGLCLNSTEPPRIVLQKAIEVELAAYTCLGPETKEQYRTKMRSLFQNLKNKSNPGLRVRVLSNEVTAEKFVRMTHDELKSDAQREEERRIHKENMDKAMVAKAERSVSTSLQCGKCGQRKVTYTEAQTRSADEPMTLFCTCTVCGKSWRQ</sequence>
<dbReference type="EMBL" id="GG749409">
    <property type="protein sequence ID" value="EGE78362.1"/>
    <property type="molecule type" value="Genomic_DNA"/>
</dbReference>
<keyword evidence="9 12" id="KW-0539">Nucleus</keyword>
<evidence type="ECO:0000256" key="12">
    <source>
        <dbReference type="PROSITE-ProRule" id="PRU00649"/>
    </source>
</evidence>
<dbReference type="GO" id="GO:0031440">
    <property type="term" value="P:regulation of mRNA 3'-end processing"/>
    <property type="evidence" value="ECO:0007669"/>
    <property type="project" value="TreeGrafter"/>
</dbReference>
<dbReference type="SMART" id="SM00509">
    <property type="entry name" value="TFS2N"/>
    <property type="match status" value="1"/>
</dbReference>
<dbReference type="SUPFAM" id="SSF46942">
    <property type="entry name" value="Elongation factor TFIIS domain 2"/>
    <property type="match status" value="1"/>
</dbReference>
<dbReference type="SMART" id="SM00440">
    <property type="entry name" value="ZnF_C2C2"/>
    <property type="match status" value="1"/>
</dbReference>
<dbReference type="InterPro" id="IPR003618">
    <property type="entry name" value="TFIIS_cen_dom"/>
</dbReference>
<evidence type="ECO:0000256" key="6">
    <source>
        <dbReference type="ARBA" id="ARBA00023015"/>
    </source>
</evidence>
<dbReference type="PROSITE" id="PS51321">
    <property type="entry name" value="TFIIS_CENTRAL"/>
    <property type="match status" value="1"/>
</dbReference>
<dbReference type="HOGENOM" id="CLU_037637_1_1_1"/>
<name>F2T5D7_AJEDA</name>
<evidence type="ECO:0000256" key="3">
    <source>
        <dbReference type="ARBA" id="ARBA00022723"/>
    </source>
</evidence>
<evidence type="ECO:0000256" key="11">
    <source>
        <dbReference type="PROSITE-ProRule" id="PRU00472"/>
    </source>
</evidence>
<dbReference type="SUPFAM" id="SSF57783">
    <property type="entry name" value="Zinc beta-ribbon"/>
    <property type="match status" value="1"/>
</dbReference>
<evidence type="ECO:0000256" key="4">
    <source>
        <dbReference type="ARBA" id="ARBA00022771"/>
    </source>
</evidence>
<dbReference type="Pfam" id="PF01096">
    <property type="entry name" value="Zn_ribbon_TFIIS"/>
    <property type="match status" value="1"/>
</dbReference>
<gene>
    <name evidence="17" type="ORF">BDDG_01299</name>
</gene>
<dbReference type="FunFam" id="1.10.472.30:FF:000003">
    <property type="entry name" value="Transcription elongation factor S-II"/>
    <property type="match status" value="1"/>
</dbReference>
<evidence type="ECO:0000256" key="13">
    <source>
        <dbReference type="SAM" id="MobiDB-lite"/>
    </source>
</evidence>
<evidence type="ECO:0000259" key="14">
    <source>
        <dbReference type="PROSITE" id="PS51133"/>
    </source>
</evidence>
<dbReference type="Pfam" id="PF07500">
    <property type="entry name" value="TFIIS_M"/>
    <property type="match status" value="1"/>
</dbReference>
<evidence type="ECO:0000256" key="9">
    <source>
        <dbReference type="ARBA" id="ARBA00023242"/>
    </source>
</evidence>
<organism evidence="17">
    <name type="scientific">Ajellomyces dermatitidis (strain ATCC 18188 / CBS 674.68)</name>
    <name type="common">Blastomyces dermatitidis</name>
    <dbReference type="NCBI Taxonomy" id="653446"/>
    <lineage>
        <taxon>Eukaryota</taxon>
        <taxon>Fungi</taxon>
        <taxon>Dikarya</taxon>
        <taxon>Ascomycota</taxon>
        <taxon>Pezizomycotina</taxon>
        <taxon>Eurotiomycetes</taxon>
        <taxon>Eurotiomycetidae</taxon>
        <taxon>Onygenales</taxon>
        <taxon>Ajellomycetaceae</taxon>
        <taxon>Blastomyces</taxon>
    </lineage>
</organism>
<dbReference type="InterPro" id="IPR003617">
    <property type="entry name" value="TFIIS/CRSP70_N_sub"/>
</dbReference>
<feature type="compositionally biased region" description="Low complexity" evidence="13">
    <location>
        <begin position="154"/>
        <end position="164"/>
    </location>
</feature>
<reference evidence="17" key="1">
    <citation type="submission" date="2010-03" db="EMBL/GenBank/DDBJ databases">
        <title>Annotation of Blastomyces dermatitidis strain ATCC 18188.</title>
        <authorList>
            <consortium name="The Broad Institute Genome Sequencing Platform"/>
            <consortium name="Broad Institute Genome Sequencing Center for Infectious Disease."/>
            <person name="Cuomo C."/>
            <person name="Klein B."/>
            <person name="Sullivan T."/>
            <person name="Heitman J."/>
            <person name="Young S."/>
            <person name="Zeng Q."/>
            <person name="Gargeya S."/>
            <person name="Alvarado L."/>
            <person name="Berlin A.M."/>
            <person name="Chapman S.B."/>
            <person name="Chen Z."/>
            <person name="Freedman E."/>
            <person name="Gellesch M."/>
            <person name="Goldberg J."/>
            <person name="Griggs A."/>
            <person name="Gujja S."/>
            <person name="Heilman E."/>
            <person name="Heiman D."/>
            <person name="Howarth C."/>
            <person name="Mehta T."/>
            <person name="Neiman D."/>
            <person name="Pearson M."/>
            <person name="Roberts A."/>
            <person name="Saif S."/>
            <person name="Shea T."/>
            <person name="Shenoy N."/>
            <person name="Sisk P."/>
            <person name="Stolte C."/>
            <person name="Sykes S."/>
            <person name="White J."/>
            <person name="Yandava C."/>
            <person name="Haas B."/>
            <person name="Nusbaum C."/>
            <person name="Birren B."/>
        </authorList>
    </citation>
    <scope>NUCLEOTIDE SEQUENCE</scope>
    <source>
        <strain evidence="17">ATCC 18188</strain>
    </source>
</reference>